<dbReference type="EMBL" id="JBAPLU010000024">
    <property type="protein sequence ID" value="MEI4273667.1"/>
    <property type="molecule type" value="Genomic_DNA"/>
</dbReference>
<name>A0ABU8DXV6_9ACTN</name>
<organism evidence="1 2">
    <name type="scientific">Klenkia sesuvii</name>
    <dbReference type="NCBI Taxonomy" id="3103137"/>
    <lineage>
        <taxon>Bacteria</taxon>
        <taxon>Bacillati</taxon>
        <taxon>Actinomycetota</taxon>
        <taxon>Actinomycetes</taxon>
        <taxon>Geodermatophilales</taxon>
        <taxon>Geodermatophilaceae</taxon>
        <taxon>Klenkia</taxon>
    </lineage>
</organism>
<evidence type="ECO:0000313" key="2">
    <source>
        <dbReference type="Proteomes" id="UP001361570"/>
    </source>
</evidence>
<gene>
    <name evidence="1" type="ORF">TEK04_18255</name>
</gene>
<dbReference type="Proteomes" id="UP001361570">
    <property type="component" value="Unassembled WGS sequence"/>
</dbReference>
<reference evidence="1 2" key="1">
    <citation type="submission" date="2024-03" db="EMBL/GenBank/DDBJ databases">
        <title>Draft genome sequence of Klenkia sp. LSe6-5.</title>
        <authorList>
            <person name="Duangmal K."/>
            <person name="Chantavorakit T."/>
        </authorList>
    </citation>
    <scope>NUCLEOTIDE SEQUENCE [LARGE SCALE GENOMIC DNA]</scope>
    <source>
        <strain evidence="1 2">LSe6-5</strain>
    </source>
</reference>
<protein>
    <submittedName>
        <fullName evidence="1">YdeI/OmpD-associated family protein</fullName>
    </submittedName>
</protein>
<proteinExistence type="predicted"/>
<comment type="caution">
    <text evidence="1">The sequence shown here is derived from an EMBL/GenBank/DDBJ whole genome shotgun (WGS) entry which is preliminary data.</text>
</comment>
<dbReference type="RefSeq" id="WP_336405783.1">
    <property type="nucleotide sequence ID" value="NZ_JBAPLU010000024.1"/>
</dbReference>
<accession>A0ABU8DXV6</accession>
<dbReference type="Pfam" id="PF13376">
    <property type="entry name" value="OmdA"/>
    <property type="match status" value="1"/>
</dbReference>
<sequence>MEREFEVRSFADGAELDAWLAEHGATAPGLYVRLAKKGAGFPSVTWEQLVEGLLCHGWIDGRANRLDDESYTVRVTPRRPRSIWSAKNVATVARLVADGRMRPAGLAQVEAAQADGRWAAAYPGSASMPVPEDLLAALSATPTARAAFDALDASGRYAVLHWVHTKRTATGRAAAIADLVRRLAAGDRR</sequence>
<keyword evidence="2" id="KW-1185">Reference proteome</keyword>
<evidence type="ECO:0000313" key="1">
    <source>
        <dbReference type="EMBL" id="MEI4273667.1"/>
    </source>
</evidence>